<accession>A0A9W5YMT4</accession>
<evidence type="ECO:0000256" key="3">
    <source>
        <dbReference type="ARBA" id="ARBA00012001"/>
    </source>
</evidence>
<comment type="caution">
    <text evidence="8">The sequence shown here is derived from an EMBL/GenBank/DDBJ whole genome shotgun (WGS) entry which is preliminary data.</text>
</comment>
<dbReference type="InterPro" id="IPR016139">
    <property type="entry name" value="Ribosome_inactivat_prot_sub2"/>
</dbReference>
<dbReference type="GO" id="GO:0017148">
    <property type="term" value="P:negative regulation of translation"/>
    <property type="evidence" value="ECO:0007669"/>
    <property type="project" value="InterPro"/>
</dbReference>
<dbReference type="Gene3D" id="3.40.420.10">
    <property type="entry name" value="Ricin (A subunit), domain 1"/>
    <property type="match status" value="1"/>
</dbReference>
<feature type="domain" description="DUF6598" evidence="7">
    <location>
        <begin position="237"/>
        <end position="480"/>
    </location>
</feature>
<keyword evidence="4" id="KW-0378">Hydrolase</keyword>
<dbReference type="Pfam" id="PF20241">
    <property type="entry name" value="DUF6598"/>
    <property type="match status" value="1"/>
</dbReference>
<evidence type="ECO:0000256" key="1">
    <source>
        <dbReference type="ARBA" id="ARBA00000237"/>
    </source>
</evidence>
<dbReference type="Gene3D" id="4.10.470.10">
    <property type="entry name" value="Ricin (A Subunit), domain 2"/>
    <property type="match status" value="1"/>
</dbReference>
<evidence type="ECO:0000313" key="9">
    <source>
        <dbReference type="Proteomes" id="UP001143548"/>
    </source>
</evidence>
<dbReference type="InterPro" id="IPR017989">
    <property type="entry name" value="Ribosome_inactivat_1/2"/>
</dbReference>
<dbReference type="Proteomes" id="UP001143548">
    <property type="component" value="Unassembled WGS sequence"/>
</dbReference>
<reference evidence="8" key="1">
    <citation type="submission" date="2022-07" db="EMBL/GenBank/DDBJ databases">
        <title>Taxonomy of Aspergillus series Nigri: significant species reduction supported by multi-species coalescent approaches.</title>
        <authorList>
            <person name="Bian C."/>
            <person name="Kusuya Y."/>
            <person name="Sklenar F."/>
            <person name="D'hooge E."/>
            <person name="Yaguchi T."/>
            <person name="Takahashi H."/>
            <person name="Hubka V."/>
        </authorList>
    </citation>
    <scope>NUCLEOTIDE SEQUENCE</scope>
    <source>
        <strain evidence="8">CBS 733.88</strain>
    </source>
</reference>
<dbReference type="AlphaFoldDB" id="A0A9W5YMT4"/>
<evidence type="ECO:0000313" key="8">
    <source>
        <dbReference type="EMBL" id="GKZ18511.1"/>
    </source>
</evidence>
<dbReference type="PANTHER" id="PTHR33453:SF9">
    <property type="entry name" value="ALBUMIN B-32"/>
    <property type="match status" value="1"/>
</dbReference>
<sequence>MSHGLHVLPAQENPPTRFFDVVLRSNAHGVRLRIQRDNLYLIAYRNEDHHNQEPGRWREFRNGGNAQLVPHSDFLPFTGSYDSLTQAAGQRRDGIALGRVQLSHAVSTLAQFEDRENIARSLIVIIQMVCESMRFTEICETIASHYDRSIVPGERILELENSWGALSGAVLHHDDNPEGTARLRVAPHVLGIEYIPQAVAVLGILLRRHAASGPRLPRAVDIQVAVRQCLILPGRSLVEVFNMRIVNIDNEDPGQLYGVVTATDGLQRYSVYRRSRENYQSVRPGQYATLTGPSRAISAADDFTIDFNLMDRDTLFPDDEVAHTRITWNVYDHTNTYNELQRALISGHYGFVSLDYVVMSNAAEALVEIVLIDGDGERTADVYGDIYAQTSSFSNRRIELFRRESHENVGIGRNDFIPLLRPALAVPMDASLFICVSLWDHDLVSRDDEIAHGTAQFIPDILQSSSALITGQYGKVEVRVSWI</sequence>
<dbReference type="EC" id="3.2.2.22" evidence="3"/>
<dbReference type="PRINTS" id="PR00396">
    <property type="entry name" value="SHIGARICIN"/>
</dbReference>
<comment type="similarity">
    <text evidence="2">Belongs to the ribosome-inactivating protein family. Type 1 RIP subfamily.</text>
</comment>
<dbReference type="GO" id="GO:0030598">
    <property type="term" value="F:rRNA N-glycosylase activity"/>
    <property type="evidence" value="ECO:0007669"/>
    <property type="project" value="UniProtKB-EC"/>
</dbReference>
<comment type="catalytic activity">
    <reaction evidence="1">
        <text>Endohydrolysis of the N-glycosidic bond at one specific adenosine on the 28S rRNA.</text>
        <dbReference type="EC" id="3.2.2.22"/>
    </reaction>
</comment>
<evidence type="ECO:0000259" key="7">
    <source>
        <dbReference type="Pfam" id="PF20241"/>
    </source>
</evidence>
<dbReference type="PANTHER" id="PTHR33453">
    <property type="match status" value="1"/>
</dbReference>
<dbReference type="GO" id="GO:0006952">
    <property type="term" value="P:defense response"/>
    <property type="evidence" value="ECO:0007669"/>
    <property type="project" value="UniProtKB-KW"/>
</dbReference>
<dbReference type="EMBL" id="BROQ01000012">
    <property type="protein sequence ID" value="GKZ18511.1"/>
    <property type="molecule type" value="Genomic_DNA"/>
</dbReference>
<keyword evidence="5" id="KW-0611">Plant defense</keyword>
<evidence type="ECO:0000256" key="4">
    <source>
        <dbReference type="ARBA" id="ARBA00022801"/>
    </source>
</evidence>
<dbReference type="Pfam" id="PF00161">
    <property type="entry name" value="RIP"/>
    <property type="match status" value="1"/>
</dbReference>
<protein>
    <recommendedName>
        <fullName evidence="3">rRNA N-glycosylase</fullName>
        <ecNumber evidence="3">3.2.2.22</ecNumber>
    </recommendedName>
    <alternativeName>
        <fullName evidence="6">rRNA N-glycosidase</fullName>
    </alternativeName>
</protein>
<gene>
    <name evidence="8" type="ORF">AbraCBS73388_001435</name>
</gene>
<proteinExistence type="inferred from homology"/>
<evidence type="ECO:0000256" key="5">
    <source>
        <dbReference type="ARBA" id="ARBA00022821"/>
    </source>
</evidence>
<dbReference type="InterPro" id="IPR001574">
    <property type="entry name" value="Ribosome_inactivat_prot"/>
</dbReference>
<dbReference type="InterPro" id="IPR046533">
    <property type="entry name" value="DUF6598"/>
</dbReference>
<dbReference type="SUPFAM" id="SSF56371">
    <property type="entry name" value="Ribosome inactivating proteins (RIP)"/>
    <property type="match status" value="1"/>
</dbReference>
<organism evidence="8 9">
    <name type="scientific">Aspergillus brasiliensis</name>
    <dbReference type="NCBI Taxonomy" id="319629"/>
    <lineage>
        <taxon>Eukaryota</taxon>
        <taxon>Fungi</taxon>
        <taxon>Dikarya</taxon>
        <taxon>Ascomycota</taxon>
        <taxon>Pezizomycotina</taxon>
        <taxon>Eurotiomycetes</taxon>
        <taxon>Eurotiomycetidae</taxon>
        <taxon>Eurotiales</taxon>
        <taxon>Aspergillaceae</taxon>
        <taxon>Aspergillus</taxon>
        <taxon>Aspergillus subgen. Circumdati</taxon>
    </lineage>
</organism>
<evidence type="ECO:0000256" key="6">
    <source>
        <dbReference type="ARBA" id="ARBA00030788"/>
    </source>
</evidence>
<name>A0A9W5YMT4_9EURO</name>
<dbReference type="InterPro" id="IPR036041">
    <property type="entry name" value="Ribosome-inact_prot_sf"/>
</dbReference>
<evidence type="ECO:0000256" key="2">
    <source>
        <dbReference type="ARBA" id="ARBA00008544"/>
    </source>
</evidence>
<dbReference type="InterPro" id="IPR016138">
    <property type="entry name" value="Ribosome_inactivat_prot_sub1"/>
</dbReference>